<dbReference type="Pfam" id="PF13349">
    <property type="entry name" value="DUF4097"/>
    <property type="match status" value="1"/>
</dbReference>
<sequence>MNVTRVDVSEEMEIPLQHKQAIAVETTNADIEVVATDQHNITVAVTGQVSPKYKEMTKLHVEKSEDTIELTYKPSNHISIFAWSRAKNVKMTVYVPNKITNITLKTSSGDQVIKEIRTAQSIIANATSGDIKANYIHAMKMEMVATSGDIIAKNITSEQHKMITTSGDVTLHNSEAQTITLHATSGDITANALKAAQLEVETTSGEQTFREIATTNATMIATSGDIVIDFIKWDGTIKAHTTSGEQNIQLPEKNKDFSIKANVTSGDIVIDIGDIKQEFSKATTINMGKGTQQIQTEATNGDIVIRQSS</sequence>
<evidence type="ECO:0000259" key="1">
    <source>
        <dbReference type="Pfam" id="PF13349"/>
    </source>
</evidence>
<feature type="domain" description="DUF4097" evidence="1">
    <location>
        <begin position="21"/>
        <end position="205"/>
    </location>
</feature>
<dbReference type="RefSeq" id="WP_188613542.1">
    <property type="nucleotide sequence ID" value="NZ_BMJT01000002.1"/>
</dbReference>
<dbReference type="EMBL" id="BMJT01000002">
    <property type="protein sequence ID" value="GGG14547.1"/>
    <property type="molecule type" value="Genomic_DNA"/>
</dbReference>
<protein>
    <recommendedName>
        <fullName evidence="1">DUF4097 domain-containing protein</fullName>
    </recommendedName>
</protein>
<evidence type="ECO:0000313" key="3">
    <source>
        <dbReference type="Proteomes" id="UP000616608"/>
    </source>
</evidence>
<comment type="caution">
    <text evidence="2">The sequence shown here is derived from an EMBL/GenBank/DDBJ whole genome shotgun (WGS) entry which is preliminary data.</text>
</comment>
<keyword evidence="3" id="KW-1185">Reference proteome</keyword>
<dbReference type="AlphaFoldDB" id="A0A917FYU0"/>
<reference evidence="2" key="1">
    <citation type="journal article" date="2014" name="Int. J. Syst. Evol. Microbiol.">
        <title>Complete genome sequence of Corynebacterium casei LMG S-19264T (=DSM 44701T), isolated from a smear-ripened cheese.</title>
        <authorList>
            <consortium name="US DOE Joint Genome Institute (JGI-PGF)"/>
            <person name="Walter F."/>
            <person name="Albersmeier A."/>
            <person name="Kalinowski J."/>
            <person name="Ruckert C."/>
        </authorList>
    </citation>
    <scope>NUCLEOTIDE SEQUENCE</scope>
    <source>
        <strain evidence="2">CGMCC 1.15760</strain>
    </source>
</reference>
<reference evidence="2" key="2">
    <citation type="submission" date="2020-09" db="EMBL/GenBank/DDBJ databases">
        <authorList>
            <person name="Sun Q."/>
            <person name="Zhou Y."/>
        </authorList>
    </citation>
    <scope>NUCLEOTIDE SEQUENCE</scope>
    <source>
        <strain evidence="2">CGMCC 1.15760</strain>
    </source>
</reference>
<dbReference type="InterPro" id="IPR025164">
    <property type="entry name" value="Toastrack_DUF4097"/>
</dbReference>
<proteinExistence type="predicted"/>
<dbReference type="Gene3D" id="2.160.20.120">
    <property type="match status" value="1"/>
</dbReference>
<evidence type="ECO:0000313" key="2">
    <source>
        <dbReference type="EMBL" id="GGG14547.1"/>
    </source>
</evidence>
<organism evidence="2 3">
    <name type="scientific">Lysinibacillus alkalisoli</name>
    <dbReference type="NCBI Taxonomy" id="1911548"/>
    <lineage>
        <taxon>Bacteria</taxon>
        <taxon>Bacillati</taxon>
        <taxon>Bacillota</taxon>
        <taxon>Bacilli</taxon>
        <taxon>Bacillales</taxon>
        <taxon>Bacillaceae</taxon>
        <taxon>Lysinibacillus</taxon>
    </lineage>
</organism>
<name>A0A917FYU0_9BACI</name>
<dbReference type="Proteomes" id="UP000616608">
    <property type="component" value="Unassembled WGS sequence"/>
</dbReference>
<accession>A0A917FYU0</accession>
<gene>
    <name evidence="2" type="ORF">GCM10007425_06040</name>
</gene>